<dbReference type="InterPro" id="IPR006015">
    <property type="entry name" value="Universal_stress_UspA"/>
</dbReference>
<dbReference type="Proteomes" id="UP000074382">
    <property type="component" value="Unassembled WGS sequence"/>
</dbReference>
<accession>A0A147KI20</accession>
<dbReference type="Pfam" id="PF00582">
    <property type="entry name" value="Usp"/>
    <property type="match status" value="2"/>
</dbReference>
<dbReference type="InterPro" id="IPR006016">
    <property type="entry name" value="UspA"/>
</dbReference>
<feature type="domain" description="UspA" evidence="2">
    <location>
        <begin position="158"/>
        <end position="300"/>
    </location>
</feature>
<name>A0A147KI20_THECS</name>
<keyword evidence="4" id="KW-1185">Reference proteome</keyword>
<dbReference type="InterPro" id="IPR014729">
    <property type="entry name" value="Rossmann-like_a/b/a_fold"/>
</dbReference>
<dbReference type="EMBL" id="LGEM01000067">
    <property type="protein sequence ID" value="KUP96849.1"/>
    <property type="molecule type" value="Genomic_DNA"/>
</dbReference>
<gene>
    <name evidence="3" type="ORF">AC529_10010</name>
</gene>
<proteinExistence type="inferred from homology"/>
<evidence type="ECO:0000313" key="3">
    <source>
        <dbReference type="EMBL" id="KUP96849.1"/>
    </source>
</evidence>
<dbReference type="CDD" id="cd00293">
    <property type="entry name" value="USP-like"/>
    <property type="match status" value="1"/>
</dbReference>
<dbReference type="OrthoDB" id="3424785at2"/>
<protein>
    <submittedName>
        <fullName evidence="3">Universal stress protein UspA</fullName>
    </submittedName>
</protein>
<dbReference type="PRINTS" id="PR01438">
    <property type="entry name" value="UNVRSLSTRESS"/>
</dbReference>
<reference evidence="4" key="1">
    <citation type="journal article" date="2017" name="Acta Aliment.">
        <title>Plant polysaccharide degrading enzyme system of Thermpbifida cellulosilytica TB100 revealed by de novo genome project data.</title>
        <authorList>
            <person name="Toth A."/>
            <person name="Baka E."/>
            <person name="Luzics S."/>
            <person name="Bata-Vidacs I."/>
            <person name="Nagy I."/>
            <person name="Balint B."/>
            <person name="Herceg R."/>
            <person name="Olasz F."/>
            <person name="Wilk T."/>
            <person name="Nagy T."/>
            <person name="Kriszt B."/>
            <person name="Nagy I."/>
            <person name="Kukolya J."/>
        </authorList>
    </citation>
    <scope>NUCLEOTIDE SEQUENCE [LARGE SCALE GENOMIC DNA]</scope>
    <source>
        <strain evidence="4">TB100</strain>
    </source>
</reference>
<evidence type="ECO:0000259" key="2">
    <source>
        <dbReference type="Pfam" id="PF00582"/>
    </source>
</evidence>
<dbReference type="RefSeq" id="WP_068758094.1">
    <property type="nucleotide sequence ID" value="NZ_KQ950185.1"/>
</dbReference>
<dbReference type="PANTHER" id="PTHR46553:SF3">
    <property type="entry name" value="ADENINE NUCLEOTIDE ALPHA HYDROLASES-LIKE SUPERFAMILY PROTEIN"/>
    <property type="match status" value="1"/>
</dbReference>
<dbReference type="Gene3D" id="3.40.50.620">
    <property type="entry name" value="HUPs"/>
    <property type="match status" value="2"/>
</dbReference>
<evidence type="ECO:0000256" key="1">
    <source>
        <dbReference type="ARBA" id="ARBA00008791"/>
    </source>
</evidence>
<comment type="similarity">
    <text evidence="1">Belongs to the universal stress protein A family.</text>
</comment>
<feature type="domain" description="UspA" evidence="2">
    <location>
        <begin position="9"/>
        <end position="146"/>
    </location>
</feature>
<comment type="caution">
    <text evidence="3">The sequence shown here is derived from an EMBL/GenBank/DDBJ whole genome shotgun (WGS) entry which is preliminary data.</text>
</comment>
<dbReference type="SUPFAM" id="SSF52402">
    <property type="entry name" value="Adenine nucleotide alpha hydrolases-like"/>
    <property type="match status" value="2"/>
</dbReference>
<dbReference type="AlphaFoldDB" id="A0A147KI20"/>
<sequence length="305" mass="31130">MADRETAGTVVAGVDGSEGSLHALDWAVDAAAGRGAVLRLVYAMGLPLVTAPLGGPIRTVPSQEVSDAAATLLGQALRRVQAAAPSLRAVTEVSRAEAHHALLRAAEDADLVVVGSRGLGGVRSILLGSVAQRIAAQAPCPVVVVPPPTGREPAARRGRVVVGVDGSAHAAAALRFALVEAERLRAELVAVSAWQTPDSPLGPLPAPAADGGTDRTRQVERIREWLLRTVDEARTPLTRRVPVRAEAPEAHPAAALLDEGADADLVVVGSRGRGGIAGMLLGSVSRSVLHHAAVPVAVVHLAGDG</sequence>
<dbReference type="PATRIC" id="fig|665004.4.peg.3470"/>
<organism evidence="3 4">
    <name type="scientific">Thermobifida cellulosilytica TB100</name>
    <dbReference type="NCBI Taxonomy" id="665004"/>
    <lineage>
        <taxon>Bacteria</taxon>
        <taxon>Bacillati</taxon>
        <taxon>Actinomycetota</taxon>
        <taxon>Actinomycetes</taxon>
        <taxon>Streptosporangiales</taxon>
        <taxon>Nocardiopsidaceae</taxon>
        <taxon>Thermobifida</taxon>
    </lineage>
</organism>
<dbReference type="PANTHER" id="PTHR46553">
    <property type="entry name" value="ADENINE NUCLEOTIDE ALPHA HYDROLASES-LIKE SUPERFAMILY PROTEIN"/>
    <property type="match status" value="1"/>
</dbReference>
<evidence type="ECO:0000313" key="4">
    <source>
        <dbReference type="Proteomes" id="UP000074382"/>
    </source>
</evidence>